<dbReference type="RefSeq" id="WP_125243661.1">
    <property type="nucleotide sequence ID" value="NZ_RSED01000009.1"/>
</dbReference>
<dbReference type="PROSITE" id="PS50893">
    <property type="entry name" value="ABC_TRANSPORTER_2"/>
    <property type="match status" value="1"/>
</dbReference>
<evidence type="ECO:0000256" key="6">
    <source>
        <dbReference type="SAM" id="MobiDB-lite"/>
    </source>
</evidence>
<organism evidence="8 9">
    <name type="scientific">Aquabacterium soli</name>
    <dbReference type="NCBI Taxonomy" id="2493092"/>
    <lineage>
        <taxon>Bacteria</taxon>
        <taxon>Pseudomonadati</taxon>
        <taxon>Pseudomonadota</taxon>
        <taxon>Betaproteobacteria</taxon>
        <taxon>Burkholderiales</taxon>
        <taxon>Aquabacterium</taxon>
    </lineage>
</organism>
<keyword evidence="5 8" id="KW-0067">ATP-binding</keyword>
<dbReference type="PANTHER" id="PTHR42788">
    <property type="entry name" value="TAURINE IMPORT ATP-BINDING PROTEIN-RELATED"/>
    <property type="match status" value="1"/>
</dbReference>
<accession>A0A426VAH8</accession>
<keyword evidence="2" id="KW-0813">Transport</keyword>
<evidence type="ECO:0000256" key="2">
    <source>
        <dbReference type="ARBA" id="ARBA00022448"/>
    </source>
</evidence>
<keyword evidence="9" id="KW-1185">Reference proteome</keyword>
<dbReference type="Gene3D" id="3.40.50.300">
    <property type="entry name" value="P-loop containing nucleotide triphosphate hydrolases"/>
    <property type="match status" value="1"/>
</dbReference>
<feature type="region of interest" description="Disordered" evidence="6">
    <location>
        <begin position="271"/>
        <end position="293"/>
    </location>
</feature>
<dbReference type="SUPFAM" id="SSF52540">
    <property type="entry name" value="P-loop containing nucleoside triphosphate hydrolases"/>
    <property type="match status" value="1"/>
</dbReference>
<dbReference type="GO" id="GO:0016887">
    <property type="term" value="F:ATP hydrolysis activity"/>
    <property type="evidence" value="ECO:0007669"/>
    <property type="project" value="InterPro"/>
</dbReference>
<dbReference type="InterPro" id="IPR050166">
    <property type="entry name" value="ABC_transporter_ATP-bind"/>
</dbReference>
<gene>
    <name evidence="8" type="ORF">EIP75_12720</name>
</gene>
<reference evidence="8 9" key="1">
    <citation type="submission" date="2018-12" db="EMBL/GenBank/DDBJ databases">
        <title>The whole draft genome of Aquabacterium sp. SJQ9.</title>
        <authorList>
            <person name="Sun L."/>
            <person name="Gao X."/>
            <person name="Chen W."/>
            <person name="Huang K."/>
        </authorList>
    </citation>
    <scope>NUCLEOTIDE SEQUENCE [LARGE SCALE GENOMIC DNA]</scope>
    <source>
        <strain evidence="8 9">SJQ9</strain>
    </source>
</reference>
<dbReference type="GO" id="GO:0005524">
    <property type="term" value="F:ATP binding"/>
    <property type="evidence" value="ECO:0007669"/>
    <property type="project" value="UniProtKB-KW"/>
</dbReference>
<evidence type="ECO:0000256" key="3">
    <source>
        <dbReference type="ARBA" id="ARBA00022475"/>
    </source>
</evidence>
<dbReference type="InterPro" id="IPR017871">
    <property type="entry name" value="ABC_transporter-like_CS"/>
</dbReference>
<dbReference type="EMBL" id="RSED01000009">
    <property type="protein sequence ID" value="RRS03821.1"/>
    <property type="molecule type" value="Genomic_DNA"/>
</dbReference>
<evidence type="ECO:0000256" key="4">
    <source>
        <dbReference type="ARBA" id="ARBA00022741"/>
    </source>
</evidence>
<keyword evidence="4" id="KW-0547">Nucleotide-binding</keyword>
<dbReference type="SMART" id="SM00382">
    <property type="entry name" value="AAA"/>
    <property type="match status" value="1"/>
</dbReference>
<dbReference type="PROSITE" id="PS00211">
    <property type="entry name" value="ABC_TRANSPORTER_1"/>
    <property type="match status" value="1"/>
</dbReference>
<protein>
    <submittedName>
        <fullName evidence="8">ABC transporter ATP-binding protein</fullName>
    </submittedName>
</protein>
<dbReference type="AlphaFoldDB" id="A0A426VAH8"/>
<evidence type="ECO:0000256" key="1">
    <source>
        <dbReference type="ARBA" id="ARBA00005417"/>
    </source>
</evidence>
<dbReference type="Pfam" id="PF00005">
    <property type="entry name" value="ABC_tran"/>
    <property type="match status" value="1"/>
</dbReference>
<dbReference type="InterPro" id="IPR027417">
    <property type="entry name" value="P-loop_NTPase"/>
</dbReference>
<keyword evidence="3" id="KW-1003">Cell membrane</keyword>
<dbReference type="CDD" id="cd03293">
    <property type="entry name" value="ABC_NrtD_SsuB_transporters"/>
    <property type="match status" value="1"/>
</dbReference>
<evidence type="ECO:0000256" key="5">
    <source>
        <dbReference type="ARBA" id="ARBA00022840"/>
    </source>
</evidence>
<dbReference type="OrthoDB" id="8683598at2"/>
<feature type="domain" description="ABC transporter" evidence="7">
    <location>
        <begin position="6"/>
        <end position="249"/>
    </location>
</feature>
<keyword evidence="3" id="KW-0472">Membrane</keyword>
<dbReference type="InterPro" id="IPR003439">
    <property type="entry name" value="ABC_transporter-like_ATP-bd"/>
</dbReference>
<dbReference type="PANTHER" id="PTHR42788:SF13">
    <property type="entry name" value="ALIPHATIC SULFONATES IMPORT ATP-BINDING PROTEIN SSUB"/>
    <property type="match status" value="1"/>
</dbReference>
<evidence type="ECO:0000313" key="9">
    <source>
        <dbReference type="Proteomes" id="UP000269265"/>
    </source>
</evidence>
<evidence type="ECO:0000259" key="7">
    <source>
        <dbReference type="PROSITE" id="PS50893"/>
    </source>
</evidence>
<evidence type="ECO:0000313" key="8">
    <source>
        <dbReference type="EMBL" id="RRS03821.1"/>
    </source>
</evidence>
<comment type="similarity">
    <text evidence="1">Belongs to the ABC transporter superfamily.</text>
</comment>
<dbReference type="Proteomes" id="UP000269265">
    <property type="component" value="Unassembled WGS sequence"/>
</dbReference>
<proteinExistence type="inferred from homology"/>
<dbReference type="InterPro" id="IPR003593">
    <property type="entry name" value="AAA+_ATPase"/>
</dbReference>
<comment type="caution">
    <text evidence="8">The sequence shown here is derived from an EMBL/GenBank/DDBJ whole genome shotgun (WGS) entry which is preliminary data.</text>
</comment>
<sequence>MTQPFIDLSDVTVRYGTQANATLALDRTNLRIEQGDFVALVGPSGCGKSTILKLVAGLLQPSSGGLIVGGRESPTTQQSGKTRIGLAFQNPTMLPWLSIRDNVMIPLKIVEPFRQDYARKKRGEYAERAEALLAQVGLKGFGDKRPWQLSGGMLQRASLCRALIHEPQLLLLDEPFGALDSFTREELWALTQQLWMDKKPTVLLVTHDLREAAYLATRICVMSSRPGRILEDRAVPFERPRTLAMSYAPEVSALVQELRLRIAEARTAADAAEAAAASTESPGHEPTPARKAA</sequence>
<name>A0A426VAH8_9BURK</name>